<feature type="compositionally biased region" description="Low complexity" evidence="1">
    <location>
        <begin position="206"/>
        <end position="236"/>
    </location>
</feature>
<reference evidence="3" key="2">
    <citation type="journal article" date="2010" name="PLoS ONE">
        <title>Complete genome sequence of Crohn's disease-associated adherent-invasive E. coli strain LF82.</title>
        <authorList>
            <person name="Miquel S."/>
            <person name="Peyretaillade E."/>
            <person name="Claret L."/>
            <person name="de Vallee A."/>
            <person name="Dossat C."/>
            <person name="Vacherie B."/>
            <person name="Zineb E.L. .H."/>
            <person name="Segurens B."/>
            <person name="Barbe V."/>
            <person name="Sauvanet P."/>
            <person name="Neut C."/>
            <person name="Colombel J.F."/>
            <person name="Medigue C."/>
            <person name="Mojica F.J."/>
            <person name="Peyret P."/>
            <person name="Bonnet R."/>
            <person name="Darfeuille-Michaud A."/>
        </authorList>
    </citation>
    <scope>NUCLEOTIDE SEQUENCE [LARGE SCALE GENOMIC DNA]</scope>
    <source>
        <strain evidence="3">LF82</strain>
        <plasmid evidence="3">LF82 plasmid</plasmid>
    </source>
</reference>
<feature type="compositionally biased region" description="Low complexity" evidence="1">
    <location>
        <begin position="372"/>
        <end position="392"/>
    </location>
</feature>
<evidence type="ECO:0000256" key="1">
    <source>
        <dbReference type="SAM" id="MobiDB-lite"/>
    </source>
</evidence>
<evidence type="ECO:0000259" key="2">
    <source>
        <dbReference type="Pfam" id="PF21446"/>
    </source>
</evidence>
<reference evidence="3" key="1">
    <citation type="submission" date="2008-01" db="EMBL/GenBank/DDBJ databases">
        <authorList>
            <person name="Genoscope"/>
        </authorList>
    </citation>
    <scope>NUCLEOTIDE SEQUENCE</scope>
    <source>
        <strain evidence="3">LF82</strain>
        <plasmid evidence="3">LF82 plasmid</plasmid>
    </source>
</reference>
<feature type="region of interest" description="Disordered" evidence="1">
    <location>
        <begin position="334"/>
        <end position="431"/>
    </location>
</feature>
<feature type="compositionally biased region" description="Low complexity" evidence="1">
    <location>
        <begin position="245"/>
        <end position="291"/>
    </location>
</feature>
<feature type="compositionally biased region" description="Low complexity" evidence="1">
    <location>
        <begin position="334"/>
        <end position="360"/>
    </location>
</feature>
<dbReference type="Pfam" id="PF21446">
    <property type="entry name" value="Gp34_trimer"/>
    <property type="match status" value="1"/>
</dbReference>
<feature type="domain" description="Long-tail fiber proximal subunit trimerization" evidence="2">
    <location>
        <begin position="906"/>
        <end position="1008"/>
    </location>
</feature>
<protein>
    <submittedName>
        <fullName evidence="3">Phage lambda-related protein, Side tail fiber protein homolog</fullName>
    </submittedName>
</protein>
<feature type="compositionally biased region" description="Low complexity" evidence="1">
    <location>
        <begin position="400"/>
        <end position="431"/>
    </location>
</feature>
<name>E2QDF8_ECOLX</name>
<geneLocation type="plasmid" evidence="3">
    <name>LF82 plasmid</name>
</geneLocation>
<dbReference type="PANTHER" id="PTHR35191">
    <property type="entry name" value="PROPHAGE SIDE TAIL FIBER PROTEIN HOMOLOG STFQ-RELATED"/>
    <property type="match status" value="1"/>
</dbReference>
<dbReference type="RefSeq" id="WP_012640732.1">
    <property type="nucleotide sequence ID" value="NC_011917.1"/>
</dbReference>
<dbReference type="EMBL" id="CU638872">
    <property type="protein sequence ID" value="CAP72186.1"/>
    <property type="molecule type" value="Genomic_DNA"/>
</dbReference>
<sequence length="1341" mass="135853">MWYREGTITFTQGSNTLVGAGTAWNVTANGVLPGMIVIGPDNKLYEIKRVTSDTNIVLSEPYTGETQSEVPCRIITTYEGDLTQFSARFTALMSRMSADSKSMRSWLTALDEVTIEREDGTEVTVKPLMQIVNEHNENVEWYKNNTDAIDAAGDKAREAAASAAAAAKSANAAGEKASQASQSASAAASSQSAASASATAAKKSETNAAASQKSAATSASTATTKASEAATSARDAAASKEAAKSSETSAASSASNAASSATAAGNSAKAAKTSETNARSSETAAGQSASAAAGSKTAAASSASAASTSAGQASASATAAGKSAESAASSASTATTKAGEATEQASAAARSASAAKTSETNAKASETRAESSKTAAASSASSAASSASSASASKDEATRQASAAKGSATTASTKATEAAGSATAASQSKTAAESAATRAEAAADRAEEIAGAVAMEDASLTTKGVVKLSSAVDSTSESLAATPKAVKVVNDNANSRVPSNRKINGKALTADITLTPKDIGTLNSITMSFSGGAGWFKLATVTMPQASSIVYIALIGGAGYNVGSPHQAGISELVLRAGNGNPKGITGALWKRTAVGLTNFAWINTSGDTYDIYVEIGNYATRVNIHWDCTANATVSIYTSPTYSASKPSSVTDGVVYTMYSTHQKPTPLDIGALPTTGGTVSGPLSVTGGITGTLNGNASTATKLQTARSIGGVGFDGSANINLPGVNTTGNQNTTGNAATATKLQTARTIGGVSFDGTANINLPGVNTTGNQNTTGNAATATKLQTARTINGVSFDGSANISLSPTNIGCPASPTGWLTTGSNGGAITTAQLVTLLQNNGAFNAKAWIARCAWAYANSASIPDSETGCGIIPLAGAVIEVFNNGSSSNNYTIRITTATTTSVSGALTNAEFIYVFNGTSYSPGWRRAYNTKNKPTAADVGALPLSGGALTGGLTSSGEIVSKYANGFRIAYGSFGFFIRNDGSNTYFMLTASGNTLGSWNGLRPITINNTSGAVSIGNGLNVTGGVNGSLNGNASTATKLQTARKISGVSFDGSADITLTAANVSAFARRATGTYADTSGAVPWNAESGAYNVTRSGDSYIVANFYIGVGSCRTLQIRAHYKNGGLYYRSSRDGYGFEEDWTQIYTKKDSIPGVNADGNQNTTGNAATATKLQTARKIAGVAFDGSADITLTAANLNAYTKTEVTNLLSSYVKSSALPSMTVRTSSISGGDMGMSLSTFISHLKSNGAFSKRYWIGFGDAMGFNAGSINNITGFGAVELAESIIEVFNLPNGDYTIRLTTSHKADYGGVTNAILVYHYRSNRSPSGQWLKFAGTVGATSN</sequence>
<accession>E2QDF8</accession>
<organism evidence="3">
    <name type="scientific">Escherichia coli LF82</name>
    <dbReference type="NCBI Taxonomy" id="591946"/>
    <lineage>
        <taxon>Bacteria</taxon>
        <taxon>Pseudomonadati</taxon>
        <taxon>Pseudomonadota</taxon>
        <taxon>Gammaproteobacteria</taxon>
        <taxon>Enterobacterales</taxon>
        <taxon>Enterobacteriaceae</taxon>
        <taxon>Escherichia</taxon>
    </lineage>
</organism>
<dbReference type="PANTHER" id="PTHR35191:SF1">
    <property type="entry name" value="PROPHAGE SIDE TAIL FIBER PROTEIN HOMOLOG STFQ-RELATED"/>
    <property type="match status" value="1"/>
</dbReference>
<dbReference type="InterPro" id="IPR051934">
    <property type="entry name" value="Phage_Tail_Fiber_Structural"/>
</dbReference>
<feature type="region of interest" description="Disordered" evidence="1">
    <location>
        <begin position="206"/>
        <end position="291"/>
    </location>
</feature>
<dbReference type="InterPro" id="IPR048390">
    <property type="entry name" value="Gp34_trimer"/>
</dbReference>
<proteinExistence type="predicted"/>
<keyword evidence="3" id="KW-0614">Plasmid</keyword>
<evidence type="ECO:0000313" key="3">
    <source>
        <dbReference type="EMBL" id="CAP72186.1"/>
    </source>
</evidence>